<dbReference type="InterPro" id="IPR029055">
    <property type="entry name" value="Ntn_hydrolases_N"/>
</dbReference>
<feature type="binding site" evidence="9">
    <location>
        <position position="101"/>
    </location>
    <ligand>
        <name>L-glutamine</name>
        <dbReference type="ChEBI" id="CHEBI:58359"/>
    </ligand>
</feature>
<feature type="domain" description="Glutamine amidotransferase type-2" evidence="10">
    <location>
        <begin position="2"/>
        <end position="215"/>
    </location>
</feature>
<dbReference type="Gene3D" id="3.40.50.620">
    <property type="entry name" value="HUPs"/>
    <property type="match status" value="1"/>
</dbReference>
<dbReference type="EC" id="6.3.5.4" evidence="3"/>
<proteinExistence type="inferred from homology"/>
<feature type="active site" description="For GATase activity" evidence="8">
    <location>
        <position position="2"/>
    </location>
</feature>
<evidence type="ECO:0000256" key="7">
    <source>
        <dbReference type="ARBA" id="ARBA00048741"/>
    </source>
</evidence>
<dbReference type="InterPro" id="IPR051786">
    <property type="entry name" value="ASN_synthetase/amidase"/>
</dbReference>
<protein>
    <recommendedName>
        <fullName evidence="3">asparagine synthase (glutamine-hydrolyzing)</fullName>
        <ecNumber evidence="3">6.3.5.4</ecNumber>
    </recommendedName>
</protein>
<dbReference type="Pfam" id="PF00733">
    <property type="entry name" value="Asn_synthase"/>
    <property type="match status" value="1"/>
</dbReference>
<keyword evidence="8" id="KW-0061">Asparagine biosynthesis</keyword>
<dbReference type="PROSITE" id="PS51278">
    <property type="entry name" value="GATASE_TYPE_2"/>
    <property type="match status" value="1"/>
</dbReference>
<dbReference type="RefSeq" id="WP_145083249.1">
    <property type="nucleotide sequence ID" value="NZ_CP036298.1"/>
</dbReference>
<evidence type="ECO:0000259" key="10">
    <source>
        <dbReference type="PROSITE" id="PS51278"/>
    </source>
</evidence>
<keyword evidence="11" id="KW-0436">Ligase</keyword>
<dbReference type="GO" id="GO:0004066">
    <property type="term" value="F:asparagine synthase (glutamine-hydrolyzing) activity"/>
    <property type="evidence" value="ECO:0007669"/>
    <property type="project" value="UniProtKB-EC"/>
</dbReference>
<dbReference type="NCBIfam" id="TIGR01536">
    <property type="entry name" value="asn_synth_AEB"/>
    <property type="match status" value="1"/>
</dbReference>
<dbReference type="SUPFAM" id="SSF52402">
    <property type="entry name" value="Adenine nucleotide alpha hydrolases-like"/>
    <property type="match status" value="1"/>
</dbReference>
<dbReference type="PANTHER" id="PTHR43284">
    <property type="entry name" value="ASPARAGINE SYNTHETASE (GLUTAMINE-HYDROLYZING)"/>
    <property type="match status" value="1"/>
</dbReference>
<keyword evidence="4 9" id="KW-0547">Nucleotide-binding</keyword>
<dbReference type="Pfam" id="PF13537">
    <property type="entry name" value="GATase_7"/>
    <property type="match status" value="1"/>
</dbReference>
<evidence type="ECO:0000313" key="12">
    <source>
        <dbReference type="Proteomes" id="UP000318017"/>
    </source>
</evidence>
<dbReference type="InterPro" id="IPR001962">
    <property type="entry name" value="Asn_synthase"/>
</dbReference>
<dbReference type="PANTHER" id="PTHR43284:SF1">
    <property type="entry name" value="ASPARAGINE SYNTHETASE"/>
    <property type="match status" value="1"/>
</dbReference>
<evidence type="ECO:0000256" key="8">
    <source>
        <dbReference type="PIRSR" id="PIRSR001589-1"/>
    </source>
</evidence>
<dbReference type="InterPro" id="IPR006426">
    <property type="entry name" value="Asn_synth_AEB"/>
</dbReference>
<dbReference type="InterPro" id="IPR017932">
    <property type="entry name" value="GATase_2_dom"/>
</dbReference>
<dbReference type="GO" id="GO:0005524">
    <property type="term" value="F:ATP binding"/>
    <property type="evidence" value="ECO:0007669"/>
    <property type="project" value="UniProtKB-KW"/>
</dbReference>
<evidence type="ECO:0000256" key="2">
    <source>
        <dbReference type="ARBA" id="ARBA00005752"/>
    </source>
</evidence>
<dbReference type="PIRSF" id="PIRSF001589">
    <property type="entry name" value="Asn_synthetase_glu-h"/>
    <property type="match status" value="1"/>
</dbReference>
<keyword evidence="12" id="KW-1185">Reference proteome</keyword>
<evidence type="ECO:0000256" key="9">
    <source>
        <dbReference type="PIRSR" id="PIRSR001589-2"/>
    </source>
</evidence>
<dbReference type="Gene3D" id="3.60.20.10">
    <property type="entry name" value="Glutamine Phosphoribosylpyrophosphate, subunit 1, domain 1"/>
    <property type="match status" value="1"/>
</dbReference>
<dbReference type="KEGG" id="ahel:Q31a_51920"/>
<name>A0A518GDZ2_9BACT</name>
<dbReference type="InterPro" id="IPR014729">
    <property type="entry name" value="Rossmann-like_a/b/a_fold"/>
</dbReference>
<dbReference type="SUPFAM" id="SSF56235">
    <property type="entry name" value="N-terminal nucleophile aminohydrolases (Ntn hydrolases)"/>
    <property type="match status" value="1"/>
</dbReference>
<dbReference type="GO" id="GO:0005829">
    <property type="term" value="C:cytosol"/>
    <property type="evidence" value="ECO:0007669"/>
    <property type="project" value="TreeGrafter"/>
</dbReference>
<organism evidence="11 12">
    <name type="scientific">Aureliella helgolandensis</name>
    <dbReference type="NCBI Taxonomy" id="2527968"/>
    <lineage>
        <taxon>Bacteria</taxon>
        <taxon>Pseudomonadati</taxon>
        <taxon>Planctomycetota</taxon>
        <taxon>Planctomycetia</taxon>
        <taxon>Pirellulales</taxon>
        <taxon>Pirellulaceae</taxon>
        <taxon>Aureliella</taxon>
    </lineage>
</organism>
<dbReference type="GO" id="GO:0006529">
    <property type="term" value="P:asparagine biosynthetic process"/>
    <property type="evidence" value="ECO:0007669"/>
    <property type="project" value="UniProtKB-KW"/>
</dbReference>
<keyword evidence="5 9" id="KW-0067">ATP-binding</keyword>
<comment type="pathway">
    <text evidence="1">Amino-acid biosynthesis; L-asparagine biosynthesis; L-asparagine from L-aspartate (L-Gln route): step 1/1.</text>
</comment>
<gene>
    <name evidence="11" type="primary">asnB_2</name>
    <name evidence="11" type="ORF">Q31a_51920</name>
</gene>
<dbReference type="InterPro" id="IPR033738">
    <property type="entry name" value="AsnB_N"/>
</dbReference>
<comment type="similarity">
    <text evidence="2">Belongs to the asparagine synthetase family.</text>
</comment>
<evidence type="ECO:0000313" key="11">
    <source>
        <dbReference type="EMBL" id="QDV26813.1"/>
    </source>
</evidence>
<sequence>MCGFVGVCSFSEDTRQWLAQLERANSLLSHRGPDDASYFESLKCSFGFRRLKIIDLSDKGRQPFSDARGVHTLVFNGEIYNYLELREELVAKGHHFETASDTEVLLKGLIEWGEDCLNKLNGMFAFCWWDSEKSQLMLARDRFGEKPLFYRRTKNGLIFASEIKGLFPLMETPAEPNQDAIYSYLEHGDLDIAPHTFFENIYSVLPAHRIVANKSGFTEAAYWKLRAYSTHHQRPSEQFRELFLSSLKLRTRSDVPVGTCLSGGLDSSAIVCGLSHLEDNKIISSTSRKTFSACYQQYDERPQIRAVVKQSKSQCFMTTPVPRGVTDLAALIGFHDEPFHSFAAFASYSVMKLASENGVKVVLNGQGADESLAGYGAYVTPYLIDTFFSRGPLQAYRAARGARAVSRSTVRSLLWDSAKLSVRSYLGPKLRDLGITGKPSQSKCYQLTQESFASTATRLQPLNLQRVNSHLKQQLQASLFIAKLPIYLRVEDRNSMANSIESRLPFLDHRLVEFVFTVPPWQFMNDGKNKRLLRDGMADILPSKVLDRKDKFGFPIPQSDWLFSLFRDEVEELLANLSTEMRSILQSDALLPLYREHIAHLHGKRDKGGPSQFWFRVISLELWFRHVELLKSYCYAT</sequence>
<keyword evidence="6 8" id="KW-0315">Glutamine amidotransferase</keyword>
<dbReference type="Proteomes" id="UP000318017">
    <property type="component" value="Chromosome"/>
</dbReference>
<accession>A0A518GDZ2</accession>
<evidence type="ECO:0000256" key="3">
    <source>
        <dbReference type="ARBA" id="ARBA00012737"/>
    </source>
</evidence>
<evidence type="ECO:0000256" key="4">
    <source>
        <dbReference type="ARBA" id="ARBA00022741"/>
    </source>
</evidence>
<keyword evidence="8" id="KW-0028">Amino-acid biosynthesis</keyword>
<comment type="catalytic activity">
    <reaction evidence="7">
        <text>L-aspartate + L-glutamine + ATP + H2O = L-asparagine + L-glutamate + AMP + diphosphate + H(+)</text>
        <dbReference type="Rhea" id="RHEA:12228"/>
        <dbReference type="ChEBI" id="CHEBI:15377"/>
        <dbReference type="ChEBI" id="CHEBI:15378"/>
        <dbReference type="ChEBI" id="CHEBI:29985"/>
        <dbReference type="ChEBI" id="CHEBI:29991"/>
        <dbReference type="ChEBI" id="CHEBI:30616"/>
        <dbReference type="ChEBI" id="CHEBI:33019"/>
        <dbReference type="ChEBI" id="CHEBI:58048"/>
        <dbReference type="ChEBI" id="CHEBI:58359"/>
        <dbReference type="ChEBI" id="CHEBI:456215"/>
        <dbReference type="EC" id="6.3.5.4"/>
    </reaction>
</comment>
<dbReference type="EMBL" id="CP036298">
    <property type="protein sequence ID" value="QDV26813.1"/>
    <property type="molecule type" value="Genomic_DNA"/>
</dbReference>
<evidence type="ECO:0000256" key="6">
    <source>
        <dbReference type="ARBA" id="ARBA00022962"/>
    </source>
</evidence>
<dbReference type="CDD" id="cd01991">
    <property type="entry name" value="Asn_synthase_B_C"/>
    <property type="match status" value="1"/>
</dbReference>
<dbReference type="OrthoDB" id="9763290at2"/>
<reference evidence="11 12" key="1">
    <citation type="submission" date="2019-02" db="EMBL/GenBank/DDBJ databases">
        <title>Deep-cultivation of Planctomycetes and their phenomic and genomic characterization uncovers novel biology.</title>
        <authorList>
            <person name="Wiegand S."/>
            <person name="Jogler M."/>
            <person name="Boedeker C."/>
            <person name="Pinto D."/>
            <person name="Vollmers J."/>
            <person name="Rivas-Marin E."/>
            <person name="Kohn T."/>
            <person name="Peeters S.H."/>
            <person name="Heuer A."/>
            <person name="Rast P."/>
            <person name="Oberbeckmann S."/>
            <person name="Bunk B."/>
            <person name="Jeske O."/>
            <person name="Meyerdierks A."/>
            <person name="Storesund J.E."/>
            <person name="Kallscheuer N."/>
            <person name="Luecker S."/>
            <person name="Lage O.M."/>
            <person name="Pohl T."/>
            <person name="Merkel B.J."/>
            <person name="Hornburger P."/>
            <person name="Mueller R.-W."/>
            <person name="Bruemmer F."/>
            <person name="Labrenz M."/>
            <person name="Spormann A.M."/>
            <person name="Op den Camp H."/>
            <person name="Overmann J."/>
            <person name="Amann R."/>
            <person name="Jetten M.S.M."/>
            <person name="Mascher T."/>
            <person name="Medema M.H."/>
            <person name="Devos D.P."/>
            <person name="Kaster A.-K."/>
            <person name="Ovreas L."/>
            <person name="Rohde M."/>
            <person name="Galperin M.Y."/>
            <person name="Jogler C."/>
        </authorList>
    </citation>
    <scope>NUCLEOTIDE SEQUENCE [LARGE SCALE GENOMIC DNA]</scope>
    <source>
        <strain evidence="11 12">Q31a</strain>
    </source>
</reference>
<dbReference type="CDD" id="cd00712">
    <property type="entry name" value="AsnB"/>
    <property type="match status" value="1"/>
</dbReference>
<evidence type="ECO:0000256" key="5">
    <source>
        <dbReference type="ARBA" id="ARBA00022840"/>
    </source>
</evidence>
<evidence type="ECO:0000256" key="1">
    <source>
        <dbReference type="ARBA" id="ARBA00005187"/>
    </source>
</evidence>
<dbReference type="AlphaFoldDB" id="A0A518GDZ2"/>